<dbReference type="RefSeq" id="WP_046135800.1">
    <property type="nucleotide sequence ID" value="NZ_FQVC01000002.1"/>
</dbReference>
<dbReference type="Pfam" id="PF00254">
    <property type="entry name" value="FKBP_C"/>
    <property type="match status" value="1"/>
</dbReference>
<dbReference type="EMBL" id="LAJF01000089">
    <property type="protein sequence ID" value="KKB83723.1"/>
    <property type="molecule type" value="Genomic_DNA"/>
</dbReference>
<keyword evidence="7 9" id="KW-0413">Isomerase</keyword>
<dbReference type="PROSITE" id="PS50059">
    <property type="entry name" value="FKBP_PPIASE"/>
    <property type="match status" value="1"/>
</dbReference>
<evidence type="ECO:0000259" key="11">
    <source>
        <dbReference type="PROSITE" id="PS50059"/>
    </source>
</evidence>
<evidence type="ECO:0000313" key="12">
    <source>
        <dbReference type="EMBL" id="KKB83723.1"/>
    </source>
</evidence>
<evidence type="ECO:0000256" key="8">
    <source>
        <dbReference type="ARBA" id="ARBA00037071"/>
    </source>
</evidence>
<dbReference type="EC" id="5.2.1.8" evidence="10"/>
<evidence type="ECO:0000256" key="5">
    <source>
        <dbReference type="ARBA" id="ARBA00023110"/>
    </source>
</evidence>
<evidence type="ECO:0000313" key="13">
    <source>
        <dbReference type="EMBL" id="SHE72700.1"/>
    </source>
</evidence>
<evidence type="ECO:0000256" key="7">
    <source>
        <dbReference type="ARBA" id="ARBA00023235"/>
    </source>
</evidence>
<keyword evidence="4" id="KW-0963">Cytoplasm</keyword>
<evidence type="ECO:0000256" key="4">
    <source>
        <dbReference type="ARBA" id="ARBA00022490"/>
    </source>
</evidence>
<dbReference type="STRING" id="1121477.SAMN02745223_01018"/>
<evidence type="ECO:0000256" key="2">
    <source>
        <dbReference type="ARBA" id="ARBA00004496"/>
    </source>
</evidence>
<evidence type="ECO:0000256" key="9">
    <source>
        <dbReference type="PROSITE-ProRule" id="PRU00277"/>
    </source>
</evidence>
<dbReference type="GO" id="GO:0042026">
    <property type="term" value="P:protein refolding"/>
    <property type="evidence" value="ECO:0007669"/>
    <property type="project" value="UniProtKB-ARBA"/>
</dbReference>
<sequence>MTEAKMGDVVRINYTGRLTNGTQFDSSTGKEPLEFTLGLGQVIKGLEAHVAGMAEGDKSTVTIPCDQAYGPHRPEAVQKLDRAKVPSGIDVRVGTQLQARTADGGLMPITVVELDETSVKVDANHPLAGQDLVFDVELVEVVKAA</sequence>
<dbReference type="PATRIC" id="fig|1121477.3.peg.3882"/>
<reference evidence="13 15" key="2">
    <citation type="submission" date="2016-11" db="EMBL/GenBank/DDBJ databases">
        <authorList>
            <person name="Jaros S."/>
            <person name="Januszkiewicz K."/>
            <person name="Wedrychowicz H."/>
        </authorList>
    </citation>
    <scope>NUCLEOTIDE SEQUENCE [LARGE SCALE GENOMIC DNA]</scope>
    <source>
        <strain evidence="13 15">DSM 17137</strain>
    </source>
</reference>
<dbReference type="EMBL" id="FQVC01000002">
    <property type="protein sequence ID" value="SHE72700.1"/>
    <property type="molecule type" value="Genomic_DNA"/>
</dbReference>
<evidence type="ECO:0000256" key="6">
    <source>
        <dbReference type="ARBA" id="ARBA00023186"/>
    </source>
</evidence>
<dbReference type="Proteomes" id="UP000033608">
    <property type="component" value="Unassembled WGS sequence"/>
</dbReference>
<dbReference type="AlphaFoldDB" id="A0A0F5LN23"/>
<comment type="similarity">
    <text evidence="3 10">Belongs to the FKBP-type PPIase family.</text>
</comment>
<dbReference type="OrthoDB" id="9808891at2"/>
<dbReference type="GO" id="GO:0003755">
    <property type="term" value="F:peptidyl-prolyl cis-trans isomerase activity"/>
    <property type="evidence" value="ECO:0007669"/>
    <property type="project" value="UniProtKB-UniRule"/>
</dbReference>
<dbReference type="SUPFAM" id="SSF54534">
    <property type="entry name" value="FKBP-like"/>
    <property type="match status" value="1"/>
</dbReference>
<name>A0A0F5LN23_9HYPH</name>
<evidence type="ECO:0000256" key="10">
    <source>
        <dbReference type="RuleBase" id="RU003915"/>
    </source>
</evidence>
<comment type="function">
    <text evidence="8">Also involved in hydrogenase metallocenter assembly, probably by participating in the nickel insertion step. This function in hydrogenase biosynthesis requires chaperone activity and the presence of the metal-binding domain, but not PPIase activity.</text>
</comment>
<proteinExistence type="inferred from homology"/>
<keyword evidence="6" id="KW-0143">Chaperone</keyword>
<dbReference type="InterPro" id="IPR001179">
    <property type="entry name" value="PPIase_FKBP_dom"/>
</dbReference>
<organism evidence="12 14">
    <name type="scientific">Devosia limi DSM 17137</name>
    <dbReference type="NCBI Taxonomy" id="1121477"/>
    <lineage>
        <taxon>Bacteria</taxon>
        <taxon>Pseudomonadati</taxon>
        <taxon>Pseudomonadota</taxon>
        <taxon>Alphaproteobacteria</taxon>
        <taxon>Hyphomicrobiales</taxon>
        <taxon>Devosiaceae</taxon>
        <taxon>Devosia</taxon>
    </lineage>
</organism>
<keyword evidence="14" id="KW-1185">Reference proteome</keyword>
<dbReference type="GO" id="GO:0005737">
    <property type="term" value="C:cytoplasm"/>
    <property type="evidence" value="ECO:0007669"/>
    <property type="project" value="UniProtKB-SubCell"/>
</dbReference>
<reference evidence="12 14" key="1">
    <citation type="submission" date="2015-03" db="EMBL/GenBank/DDBJ databases">
        <authorList>
            <person name="Hassan Y.I."/>
            <person name="Lepp D."/>
            <person name="Zhou T."/>
        </authorList>
    </citation>
    <scope>NUCLEOTIDE SEQUENCE [LARGE SCALE GENOMIC DNA]</scope>
    <source>
        <strain evidence="12 14">DSM 17137</strain>
    </source>
</reference>
<comment type="subcellular location">
    <subcellularLocation>
        <location evidence="2">Cytoplasm</location>
    </subcellularLocation>
</comment>
<protein>
    <recommendedName>
        <fullName evidence="10">Peptidyl-prolyl cis-trans isomerase</fullName>
        <ecNumber evidence="10">5.2.1.8</ecNumber>
    </recommendedName>
</protein>
<keyword evidence="5 9" id="KW-0697">Rotamase</keyword>
<evidence type="ECO:0000256" key="3">
    <source>
        <dbReference type="ARBA" id="ARBA00006577"/>
    </source>
</evidence>
<gene>
    <name evidence="13" type="ORF">SAMN02745223_01018</name>
    <name evidence="12" type="ORF">VW29_13615</name>
</gene>
<dbReference type="Proteomes" id="UP000184533">
    <property type="component" value="Unassembled WGS sequence"/>
</dbReference>
<dbReference type="Gene3D" id="3.10.50.40">
    <property type="match status" value="1"/>
</dbReference>
<dbReference type="PANTHER" id="PTHR47861:SF3">
    <property type="entry name" value="FKBP-TYPE PEPTIDYL-PROLYL CIS-TRANS ISOMERASE SLYD"/>
    <property type="match status" value="1"/>
</dbReference>
<dbReference type="InterPro" id="IPR046357">
    <property type="entry name" value="PPIase_dom_sf"/>
</dbReference>
<evidence type="ECO:0000313" key="15">
    <source>
        <dbReference type="Proteomes" id="UP000184533"/>
    </source>
</evidence>
<comment type="catalytic activity">
    <reaction evidence="1 9 10">
        <text>[protein]-peptidylproline (omega=180) = [protein]-peptidylproline (omega=0)</text>
        <dbReference type="Rhea" id="RHEA:16237"/>
        <dbReference type="Rhea" id="RHEA-COMP:10747"/>
        <dbReference type="Rhea" id="RHEA-COMP:10748"/>
        <dbReference type="ChEBI" id="CHEBI:83833"/>
        <dbReference type="ChEBI" id="CHEBI:83834"/>
        <dbReference type="EC" id="5.2.1.8"/>
    </reaction>
</comment>
<feature type="domain" description="PPIase FKBP-type" evidence="11">
    <location>
        <begin position="7"/>
        <end position="101"/>
    </location>
</feature>
<accession>A0A0F5LN23</accession>
<dbReference type="PANTHER" id="PTHR47861">
    <property type="entry name" value="FKBP-TYPE PEPTIDYL-PROLYL CIS-TRANS ISOMERASE SLYD"/>
    <property type="match status" value="1"/>
</dbReference>
<evidence type="ECO:0000256" key="1">
    <source>
        <dbReference type="ARBA" id="ARBA00000971"/>
    </source>
</evidence>
<evidence type="ECO:0000313" key="14">
    <source>
        <dbReference type="Proteomes" id="UP000033608"/>
    </source>
</evidence>